<keyword evidence="7" id="KW-1185">Reference proteome</keyword>
<evidence type="ECO:0000256" key="2">
    <source>
        <dbReference type="ARBA" id="ARBA00022679"/>
    </source>
</evidence>
<gene>
    <name evidence="6" type="ORF">AC529_12710</name>
</gene>
<dbReference type="AlphaFoldDB" id="A0A147KGR3"/>
<feature type="domain" description="Glycosyl transferase family 1" evidence="4">
    <location>
        <begin position="215"/>
        <end position="374"/>
    </location>
</feature>
<dbReference type="PANTHER" id="PTHR45947:SF3">
    <property type="entry name" value="SULFOQUINOVOSYL TRANSFERASE SQD2"/>
    <property type="match status" value="1"/>
</dbReference>
<protein>
    <submittedName>
        <fullName evidence="6">Glycosyl transferase family 1</fullName>
    </submittedName>
</protein>
<dbReference type="RefSeq" id="WP_068753615.1">
    <property type="nucleotide sequence ID" value="NZ_KQ950180.1"/>
</dbReference>
<evidence type="ECO:0000256" key="3">
    <source>
        <dbReference type="SAM" id="MobiDB-lite"/>
    </source>
</evidence>
<dbReference type="InterPro" id="IPR028098">
    <property type="entry name" value="Glyco_trans_4-like_N"/>
</dbReference>
<proteinExistence type="predicted"/>
<accession>A0A147KGR3</accession>
<dbReference type="GO" id="GO:1901137">
    <property type="term" value="P:carbohydrate derivative biosynthetic process"/>
    <property type="evidence" value="ECO:0007669"/>
    <property type="project" value="UniProtKB-ARBA"/>
</dbReference>
<comment type="caution">
    <text evidence="6">The sequence shown here is derived from an EMBL/GenBank/DDBJ whole genome shotgun (WGS) entry which is preliminary data.</text>
</comment>
<keyword evidence="2 6" id="KW-0808">Transferase</keyword>
<dbReference type="Gene3D" id="3.40.50.2000">
    <property type="entry name" value="Glycogen Phosphorylase B"/>
    <property type="match status" value="2"/>
</dbReference>
<dbReference type="PATRIC" id="fig|665004.4.peg.897"/>
<organism evidence="6 7">
    <name type="scientific">Thermobifida cellulosilytica TB100</name>
    <dbReference type="NCBI Taxonomy" id="665004"/>
    <lineage>
        <taxon>Bacteria</taxon>
        <taxon>Bacillati</taxon>
        <taxon>Actinomycetota</taxon>
        <taxon>Actinomycetes</taxon>
        <taxon>Streptosporangiales</taxon>
        <taxon>Nocardiopsidaceae</taxon>
        <taxon>Thermobifida</taxon>
    </lineage>
</organism>
<evidence type="ECO:0000259" key="4">
    <source>
        <dbReference type="Pfam" id="PF00534"/>
    </source>
</evidence>
<dbReference type="OrthoDB" id="9810929at2"/>
<dbReference type="Proteomes" id="UP000074382">
    <property type="component" value="Unassembled WGS sequence"/>
</dbReference>
<dbReference type="GO" id="GO:0016758">
    <property type="term" value="F:hexosyltransferase activity"/>
    <property type="evidence" value="ECO:0007669"/>
    <property type="project" value="TreeGrafter"/>
</dbReference>
<dbReference type="InterPro" id="IPR001296">
    <property type="entry name" value="Glyco_trans_1"/>
</dbReference>
<feature type="domain" description="Glycosyltransferase subfamily 4-like N-terminal" evidence="5">
    <location>
        <begin position="25"/>
        <end position="195"/>
    </location>
</feature>
<dbReference type="SUPFAM" id="SSF53756">
    <property type="entry name" value="UDP-Glycosyltransferase/glycogen phosphorylase"/>
    <property type="match status" value="1"/>
</dbReference>
<dbReference type="InterPro" id="IPR050194">
    <property type="entry name" value="Glycosyltransferase_grp1"/>
</dbReference>
<reference evidence="7" key="1">
    <citation type="journal article" date="2017" name="Acta Aliment.">
        <title>Plant polysaccharide degrading enzyme system of Thermpbifida cellulosilytica TB100 revealed by de novo genome project data.</title>
        <authorList>
            <person name="Toth A."/>
            <person name="Baka E."/>
            <person name="Luzics S."/>
            <person name="Bata-Vidacs I."/>
            <person name="Nagy I."/>
            <person name="Balint B."/>
            <person name="Herceg R."/>
            <person name="Olasz F."/>
            <person name="Wilk T."/>
            <person name="Nagy T."/>
            <person name="Kriszt B."/>
            <person name="Nagy I."/>
            <person name="Kukolya J."/>
        </authorList>
    </citation>
    <scope>NUCLEOTIDE SEQUENCE [LARGE SCALE GENOMIC DNA]</scope>
    <source>
        <strain evidence="7">TB100</strain>
    </source>
</reference>
<name>A0A147KGR3_THECS</name>
<dbReference type="Pfam" id="PF00534">
    <property type="entry name" value="Glycos_transf_1"/>
    <property type="match status" value="1"/>
</dbReference>
<dbReference type="Pfam" id="PF13439">
    <property type="entry name" value="Glyco_transf_4"/>
    <property type="match status" value="1"/>
</dbReference>
<evidence type="ECO:0000313" key="7">
    <source>
        <dbReference type="Proteomes" id="UP000074382"/>
    </source>
</evidence>
<sequence length="413" mass="43984">MKIALVSEHATPLPAHKGERTDGESLHLYHLARNLARLGHRVTVHTRCTDPASGERSRMGRGVVVAPVTAGPRRPLREEEHTRHTAAFAHGLAGRLRAESPDVVHAFGWSSGLAVLAAMRDSGCDTPFVQTFHSLNVSEQRVGLPANPQRVRLEAALAHRAGAVLVNSADQRFELARLGVPRGRVCVVPFGVDVDHFTVEGAAHGPWQRRRSGAGQQLRVVSVTRLDPLGGADALIDTMARVPDGELLVVGGPDPDHLAIDPDARRLEQRAKEIGVDDRVTLVGAATRRELPRLLRSADVFVSTAAYDPYGAAVLEAMACGLPVVARAVGSVTGAMLDGTTGVLLRSARPAALARALRQLAADTTQRTAYGIAGADRAVSRFKWPRVAAETARIYERLLAGAPALPLAAGHHA</sequence>
<evidence type="ECO:0000313" key="6">
    <source>
        <dbReference type="EMBL" id="KUP96379.1"/>
    </source>
</evidence>
<dbReference type="STRING" id="665004.AC529_12710"/>
<keyword evidence="1" id="KW-0328">Glycosyltransferase</keyword>
<dbReference type="PANTHER" id="PTHR45947">
    <property type="entry name" value="SULFOQUINOVOSYL TRANSFERASE SQD2"/>
    <property type="match status" value="1"/>
</dbReference>
<dbReference type="EMBL" id="LGEM01000092">
    <property type="protein sequence ID" value="KUP96379.1"/>
    <property type="molecule type" value="Genomic_DNA"/>
</dbReference>
<feature type="region of interest" description="Disordered" evidence="3">
    <location>
        <begin position="1"/>
        <end position="21"/>
    </location>
</feature>
<evidence type="ECO:0000256" key="1">
    <source>
        <dbReference type="ARBA" id="ARBA00022676"/>
    </source>
</evidence>
<evidence type="ECO:0000259" key="5">
    <source>
        <dbReference type="Pfam" id="PF13439"/>
    </source>
</evidence>